<dbReference type="RefSeq" id="XP_041217683.1">
    <property type="nucleotide sequence ID" value="XM_041368604.1"/>
</dbReference>
<dbReference type="AlphaFoldDB" id="A0AAD4HD22"/>
<sequence>MLLLSELTLYYFNLIYSLDTISQSSKRLGSEGIVENWADKVAKSAKSRPKPSAPPIRTITDDIDVESDNVPEGYEPRRGRGGKSQPKPSAPPIRTVADDIDVESDNVPEEYEPHRGRGGKAVVYMHQKPKSMQKGKKRAFSAVDDLEVEEASDTDGFTHEEAFEMLDDPDAAANGDAGEDRIEDSDVDMEVAVRSTTSMSVDISNKQAVTKRVKTEEDTSRGSSINLRKVKPSNAHIPDGIIKSWRAKFIPALMYWIGNSRYAWTIPEEDLCYALYEISSCIGDKNRMLREFEVGTYGYELAVQRIHEWKASFGSTAITVLMAFFTSNPDYQTQTARKAFADDQLEDSRFIYENPESEDNPGAFLSEYFLRTFATHLNAIVGHKKVETLDCGIMSFDTALALTAAAAERALSLVSNNFLVPCDSSDSNKKNHKVELTFNESTNRMSHTGTAFSAANWETDTKAYMETMMELSEKRVKEIVVRATPFIKRVSALCLPTHALTFESDLLLMCVPSISTIRALLQVHYLHAGSGFDCTVPYPPPQTFLRTG</sequence>
<gene>
    <name evidence="2" type="ORF">F5891DRAFT_1198275</name>
</gene>
<reference evidence="2" key="1">
    <citation type="journal article" date="2020" name="New Phytol.">
        <title>Comparative genomics reveals dynamic genome evolution in host specialist ectomycorrhizal fungi.</title>
        <authorList>
            <person name="Lofgren L.A."/>
            <person name="Nguyen N.H."/>
            <person name="Vilgalys R."/>
            <person name="Ruytinx J."/>
            <person name="Liao H.L."/>
            <person name="Branco S."/>
            <person name="Kuo A."/>
            <person name="LaButti K."/>
            <person name="Lipzen A."/>
            <person name="Andreopoulos W."/>
            <person name="Pangilinan J."/>
            <person name="Riley R."/>
            <person name="Hundley H."/>
            <person name="Na H."/>
            <person name="Barry K."/>
            <person name="Grigoriev I.V."/>
            <person name="Stajich J.E."/>
            <person name="Kennedy P.G."/>
        </authorList>
    </citation>
    <scope>NUCLEOTIDE SEQUENCE</scope>
    <source>
        <strain evidence="2">FC203</strain>
    </source>
</reference>
<keyword evidence="3" id="KW-1185">Reference proteome</keyword>
<accession>A0AAD4HD22</accession>
<name>A0AAD4HD22_9AGAM</name>
<evidence type="ECO:0000313" key="2">
    <source>
        <dbReference type="EMBL" id="KAG1889822.1"/>
    </source>
</evidence>
<protein>
    <submittedName>
        <fullName evidence="2">Uncharacterized protein</fullName>
    </submittedName>
</protein>
<organism evidence="2 3">
    <name type="scientific">Suillus fuscotomentosus</name>
    <dbReference type="NCBI Taxonomy" id="1912939"/>
    <lineage>
        <taxon>Eukaryota</taxon>
        <taxon>Fungi</taxon>
        <taxon>Dikarya</taxon>
        <taxon>Basidiomycota</taxon>
        <taxon>Agaricomycotina</taxon>
        <taxon>Agaricomycetes</taxon>
        <taxon>Agaricomycetidae</taxon>
        <taxon>Boletales</taxon>
        <taxon>Suillineae</taxon>
        <taxon>Suillaceae</taxon>
        <taxon>Suillus</taxon>
    </lineage>
</organism>
<dbReference type="Proteomes" id="UP001195769">
    <property type="component" value="Unassembled WGS sequence"/>
</dbReference>
<dbReference type="EMBL" id="JABBWK010000146">
    <property type="protein sequence ID" value="KAG1889822.1"/>
    <property type="molecule type" value="Genomic_DNA"/>
</dbReference>
<evidence type="ECO:0000313" key="3">
    <source>
        <dbReference type="Proteomes" id="UP001195769"/>
    </source>
</evidence>
<feature type="region of interest" description="Disordered" evidence="1">
    <location>
        <begin position="42"/>
        <end position="95"/>
    </location>
</feature>
<dbReference type="GeneID" id="64662902"/>
<comment type="caution">
    <text evidence="2">The sequence shown here is derived from an EMBL/GenBank/DDBJ whole genome shotgun (WGS) entry which is preliminary data.</text>
</comment>
<evidence type="ECO:0000256" key="1">
    <source>
        <dbReference type="SAM" id="MobiDB-lite"/>
    </source>
</evidence>
<proteinExistence type="predicted"/>